<comment type="caution">
    <text evidence="2">The sequence shown here is derived from an EMBL/GenBank/DDBJ whole genome shotgun (WGS) entry which is preliminary data.</text>
</comment>
<proteinExistence type="predicted"/>
<protein>
    <submittedName>
        <fullName evidence="2">CoA transferase</fullName>
    </submittedName>
</protein>
<keyword evidence="1 2" id="KW-0808">Transferase</keyword>
<sequence>MTEEKRQNTGPLAGIRILDLTRILAGPTCTQLLGDLGADVIKIERPGEGDDTRKWGPPYVKDADGRDTAESAYYLSANRNKRSLAVDVARPEGAALVKRLAAKCDAFVENFKVGGLAKYGLAYDDLKDELPGLVYCSITGFGQTGPNRMRAGYDYLAQGMGGIMSITGVPGTEPVKVGVAIADVMCGMYASTAILAALRHRDATGQGQYIDIGLVDTQVAWLINEGTNYLTSGQVPVQRGNAHANIVPYQVFETVDGHVIVAVGNDSQYRRFCDFLGAPELAEEPYATNSARVSHRDELVPKIAERLKTRKRDDILKGLEERGVPAGPVNTIADAFAEPQVAARDMKIAMDHPLAGSGAVDLIGNPLKLSETPVSYRNPPPYLGQHTDDVLADVLGLDAAERDKLRDSGVI</sequence>
<dbReference type="Gene3D" id="3.40.50.10540">
    <property type="entry name" value="Crotonobetainyl-coa:carnitine coa-transferase, domain 1"/>
    <property type="match status" value="1"/>
</dbReference>
<dbReference type="Proteomes" id="UP001320898">
    <property type="component" value="Unassembled WGS sequence"/>
</dbReference>
<dbReference type="PANTHER" id="PTHR48207">
    <property type="entry name" value="SUCCINATE--HYDROXYMETHYLGLUTARATE COA-TRANSFERASE"/>
    <property type="match status" value="1"/>
</dbReference>
<accession>A0AAW5QY00</accession>
<gene>
    <name evidence="2" type="ORF">MUB46_11225</name>
</gene>
<dbReference type="EMBL" id="JALIDZ010000004">
    <property type="protein sequence ID" value="MCT8972429.1"/>
    <property type="molecule type" value="Genomic_DNA"/>
</dbReference>
<dbReference type="InterPro" id="IPR044855">
    <property type="entry name" value="CoA-Trfase_III_dom3_sf"/>
</dbReference>
<dbReference type="GO" id="GO:0008410">
    <property type="term" value="F:CoA-transferase activity"/>
    <property type="evidence" value="ECO:0007669"/>
    <property type="project" value="TreeGrafter"/>
</dbReference>
<keyword evidence="3" id="KW-1185">Reference proteome</keyword>
<dbReference type="Pfam" id="PF02515">
    <property type="entry name" value="CoA_transf_3"/>
    <property type="match status" value="1"/>
</dbReference>
<dbReference type="AlphaFoldDB" id="A0AAW5QY00"/>
<dbReference type="Gene3D" id="3.30.1540.10">
    <property type="entry name" value="formyl-coa transferase, domain 3"/>
    <property type="match status" value="1"/>
</dbReference>
<dbReference type="SUPFAM" id="SSF89796">
    <property type="entry name" value="CoA-transferase family III (CaiB/BaiF)"/>
    <property type="match status" value="1"/>
</dbReference>
<dbReference type="RefSeq" id="WP_261615990.1">
    <property type="nucleotide sequence ID" value="NZ_JALIDZ010000004.1"/>
</dbReference>
<dbReference type="PANTHER" id="PTHR48207:SF3">
    <property type="entry name" value="SUCCINATE--HYDROXYMETHYLGLUTARATE COA-TRANSFERASE"/>
    <property type="match status" value="1"/>
</dbReference>
<dbReference type="InterPro" id="IPR023606">
    <property type="entry name" value="CoA-Trfase_III_dom_1_sf"/>
</dbReference>
<organism evidence="2 3">
    <name type="scientific">Microbaculum marinisediminis</name>
    <dbReference type="NCBI Taxonomy" id="2931392"/>
    <lineage>
        <taxon>Bacteria</taxon>
        <taxon>Pseudomonadati</taxon>
        <taxon>Pseudomonadota</taxon>
        <taxon>Alphaproteobacteria</taxon>
        <taxon>Hyphomicrobiales</taxon>
        <taxon>Tepidamorphaceae</taxon>
        <taxon>Microbaculum</taxon>
    </lineage>
</organism>
<evidence type="ECO:0000313" key="3">
    <source>
        <dbReference type="Proteomes" id="UP001320898"/>
    </source>
</evidence>
<evidence type="ECO:0000313" key="2">
    <source>
        <dbReference type="EMBL" id="MCT8972429.1"/>
    </source>
</evidence>
<evidence type="ECO:0000256" key="1">
    <source>
        <dbReference type="ARBA" id="ARBA00022679"/>
    </source>
</evidence>
<dbReference type="InterPro" id="IPR003673">
    <property type="entry name" value="CoA-Trfase_fam_III"/>
</dbReference>
<reference evidence="2 3" key="1">
    <citation type="submission" date="2022-04" db="EMBL/GenBank/DDBJ databases">
        <authorList>
            <person name="Ye Y.-Q."/>
            <person name="Du Z.-J."/>
        </authorList>
    </citation>
    <scope>NUCLEOTIDE SEQUENCE [LARGE SCALE GENOMIC DNA]</scope>
    <source>
        <strain evidence="2 3">A6E488</strain>
    </source>
</reference>
<name>A0AAW5QY00_9HYPH</name>
<dbReference type="InterPro" id="IPR050483">
    <property type="entry name" value="CoA-transferase_III_domain"/>
</dbReference>